<accession>A6G9C0</accession>
<protein>
    <submittedName>
        <fullName evidence="2">Uncharacterized protein</fullName>
    </submittedName>
</protein>
<organism evidence="2 3">
    <name type="scientific">Plesiocystis pacifica SIR-1</name>
    <dbReference type="NCBI Taxonomy" id="391625"/>
    <lineage>
        <taxon>Bacteria</taxon>
        <taxon>Pseudomonadati</taxon>
        <taxon>Myxococcota</taxon>
        <taxon>Polyangia</taxon>
        <taxon>Nannocystales</taxon>
        <taxon>Nannocystaceae</taxon>
        <taxon>Plesiocystis</taxon>
    </lineage>
</organism>
<dbReference type="EMBL" id="ABCS01000044">
    <property type="protein sequence ID" value="EDM77542.1"/>
    <property type="molecule type" value="Genomic_DNA"/>
</dbReference>
<proteinExistence type="predicted"/>
<evidence type="ECO:0000313" key="3">
    <source>
        <dbReference type="Proteomes" id="UP000005801"/>
    </source>
</evidence>
<dbReference type="OrthoDB" id="5490596at2"/>
<keyword evidence="3" id="KW-1185">Reference proteome</keyword>
<evidence type="ECO:0000313" key="2">
    <source>
        <dbReference type="EMBL" id="EDM77542.1"/>
    </source>
</evidence>
<feature type="compositionally biased region" description="Basic and acidic residues" evidence="1">
    <location>
        <begin position="49"/>
        <end position="75"/>
    </location>
</feature>
<gene>
    <name evidence="2" type="ORF">PPSIR1_09570</name>
</gene>
<comment type="caution">
    <text evidence="2">The sequence shown here is derived from an EMBL/GenBank/DDBJ whole genome shotgun (WGS) entry which is preliminary data.</text>
</comment>
<dbReference type="Proteomes" id="UP000005801">
    <property type="component" value="Unassembled WGS sequence"/>
</dbReference>
<sequence length="328" mass="37859">MFLFGLTLQLGCRPPTETDDPELRNEESLVGSRTSYEDEDEDANLDASYGERPELPALKSPEEKCKGKGDKRTCEMVDPQPDVTAAHGARKLMGRYRWGMDVRTVMAQLEKDIEDEYAERQAKTTDAVEQDKNREWKREQIAEIAKNHVKFEEAAHHRWGVSLIGHEFVDNEGEEMVWVKTATLKKFYFFKDDELYKIIYAYGMQAWPGQTYQQILDDKFKKWFGVNPERKAEIDEETQIKLIDYVQWDSRDNDRVRAFDMTAVHGAFVVSVVSGEAEERYGVRLPTRQDQGEFSGDVADVLGGSDICYDEEGNMIEDEARCEELRGY</sequence>
<feature type="region of interest" description="Disordered" evidence="1">
    <location>
        <begin position="12"/>
        <end position="78"/>
    </location>
</feature>
<dbReference type="AlphaFoldDB" id="A6G9C0"/>
<evidence type="ECO:0000256" key="1">
    <source>
        <dbReference type="SAM" id="MobiDB-lite"/>
    </source>
</evidence>
<dbReference type="RefSeq" id="WP_006973315.1">
    <property type="nucleotide sequence ID" value="NZ_ABCS01000044.1"/>
</dbReference>
<name>A6G9C0_9BACT</name>
<reference evidence="2 3" key="1">
    <citation type="submission" date="2007-06" db="EMBL/GenBank/DDBJ databases">
        <authorList>
            <person name="Shimkets L."/>
            <person name="Ferriera S."/>
            <person name="Johnson J."/>
            <person name="Kravitz S."/>
            <person name="Beeson K."/>
            <person name="Sutton G."/>
            <person name="Rogers Y.-H."/>
            <person name="Friedman R."/>
            <person name="Frazier M."/>
            <person name="Venter J.C."/>
        </authorList>
    </citation>
    <scope>NUCLEOTIDE SEQUENCE [LARGE SCALE GENOMIC DNA]</scope>
    <source>
        <strain evidence="2 3">SIR-1</strain>
    </source>
</reference>